<dbReference type="InterPro" id="IPR013780">
    <property type="entry name" value="Glyco_hydro_b"/>
</dbReference>
<dbReference type="Gene3D" id="2.60.40.1180">
    <property type="entry name" value="Golgi alpha-mannosidase II"/>
    <property type="match status" value="1"/>
</dbReference>
<dbReference type="EMBL" id="RBDY01000018">
    <property type="protein sequence ID" value="RKN18681.1"/>
    <property type="molecule type" value="Genomic_DNA"/>
</dbReference>
<keyword evidence="8" id="KW-0106">Calcium</keyword>
<evidence type="ECO:0000256" key="9">
    <source>
        <dbReference type="ARBA" id="ARBA00023277"/>
    </source>
</evidence>
<evidence type="ECO:0000256" key="12">
    <source>
        <dbReference type="RuleBase" id="RU361134"/>
    </source>
</evidence>
<evidence type="ECO:0000256" key="2">
    <source>
        <dbReference type="ARBA" id="ARBA00001913"/>
    </source>
</evidence>
<evidence type="ECO:0000256" key="8">
    <source>
        <dbReference type="ARBA" id="ARBA00022837"/>
    </source>
</evidence>
<evidence type="ECO:0000256" key="6">
    <source>
        <dbReference type="ARBA" id="ARBA00022723"/>
    </source>
</evidence>
<evidence type="ECO:0000313" key="17">
    <source>
        <dbReference type="Proteomes" id="UP000268652"/>
    </source>
</evidence>
<comment type="similarity">
    <text evidence="3 11">Belongs to the glycosyl hydrolase 13 family.</text>
</comment>
<keyword evidence="9 12" id="KW-0119">Carbohydrate metabolism</keyword>
<evidence type="ECO:0000313" key="18">
    <source>
        <dbReference type="Proteomes" id="UP000275024"/>
    </source>
</evidence>
<dbReference type="GO" id="GO:0046872">
    <property type="term" value="F:metal ion binding"/>
    <property type="evidence" value="ECO:0007669"/>
    <property type="project" value="UniProtKB-KW"/>
</dbReference>
<evidence type="ECO:0000259" key="13">
    <source>
        <dbReference type="SMART" id="SM00632"/>
    </source>
</evidence>
<dbReference type="CDD" id="cd11317">
    <property type="entry name" value="AmyAc_bac_euk_AmyA"/>
    <property type="match status" value="1"/>
</dbReference>
<dbReference type="SUPFAM" id="SSF51011">
    <property type="entry name" value="Glycosyl hydrolase domain"/>
    <property type="match status" value="1"/>
</dbReference>
<accession>A0A3A9VZI1</accession>
<evidence type="ECO:0000256" key="7">
    <source>
        <dbReference type="ARBA" id="ARBA00022801"/>
    </source>
</evidence>
<keyword evidence="10 12" id="KW-0326">Glycosidase</keyword>
<comment type="cofactor">
    <cofactor evidence="2">
        <name>Ca(2+)</name>
        <dbReference type="ChEBI" id="CHEBI:29108"/>
    </cofactor>
</comment>
<dbReference type="InterPro" id="IPR017853">
    <property type="entry name" value="GH"/>
</dbReference>
<keyword evidence="17" id="KW-1185">Reference proteome</keyword>
<dbReference type="GO" id="GO:0005975">
    <property type="term" value="P:carbohydrate metabolic process"/>
    <property type="evidence" value="ECO:0007669"/>
    <property type="project" value="InterPro"/>
</dbReference>
<dbReference type="PRINTS" id="PR00110">
    <property type="entry name" value="ALPHAAMYLASE"/>
</dbReference>
<dbReference type="Pfam" id="PF00128">
    <property type="entry name" value="Alpha-amylase"/>
    <property type="match status" value="1"/>
</dbReference>
<gene>
    <name evidence="16" type="ORF">D7318_21675</name>
    <name evidence="15" type="ORF">D7319_22815</name>
</gene>
<dbReference type="InterPro" id="IPR006047">
    <property type="entry name" value="GH13_cat_dom"/>
</dbReference>
<dbReference type="PANTHER" id="PTHR43447">
    <property type="entry name" value="ALPHA-AMYLASE"/>
    <property type="match status" value="1"/>
</dbReference>
<evidence type="ECO:0000256" key="11">
    <source>
        <dbReference type="RuleBase" id="RU003615"/>
    </source>
</evidence>
<dbReference type="InterPro" id="IPR006046">
    <property type="entry name" value="Alpha_amylase"/>
</dbReference>
<sequence>MVAVPASAEPSTSAAAEGDVIANLWAWNWRSVAAECTDVLGPAGYGAVWVAPPAESFAHPDGAWWDIYQPYSYELSGRFGTQDDFAAMADACNAAGVKVYTDAVINHTAAQPGTSYGGTQLTDKYAPPMYERADYNVDICNRTISNWNDTWEVQNCELLGLPDLKTGNADVQASIAGYLNSQIALGVSGFRVDAAKHIPAGDLEAIVGQLDATADGSAPFVFHEVFPGATLQPDEYYGSGRVLDFTYADQLKAAFQGDIASLADFGPGLLPAENSVSFVTNHDTERDGRHLTYRDGDTAVLANVFQLGWNHSAPTVYAGFEFEGRDDSPPADGSGFVTDTDCSNGWYCLNRDPRVTGMVAWHNAVGGAEVSDVQSPQGNVLGFGRGASGFVAINNGAEAVSAEFTTAVPDGTYCNVLDECATEVTVAGGRVAIELPAKSAVAFHVG</sequence>
<dbReference type="SMART" id="SM00632">
    <property type="entry name" value="Aamy_C"/>
    <property type="match status" value="1"/>
</dbReference>
<feature type="domain" description="Alpha-amylase C-terminal" evidence="13">
    <location>
        <begin position="371"/>
        <end position="446"/>
    </location>
</feature>
<comment type="catalytic activity">
    <reaction evidence="1 12">
        <text>Endohydrolysis of (1-&gt;4)-alpha-D-glucosidic linkages in polysaccharides containing three or more (1-&gt;4)-alpha-linked D-glucose units.</text>
        <dbReference type="EC" id="3.2.1.1"/>
    </reaction>
</comment>
<dbReference type="Proteomes" id="UP000268652">
    <property type="component" value="Unassembled WGS sequence"/>
</dbReference>
<dbReference type="EC" id="3.2.1.1" evidence="4 12"/>
<keyword evidence="7 12" id="KW-0378">Hydrolase</keyword>
<organism evidence="15 18">
    <name type="scientific">Streptomyces radicis</name>
    <dbReference type="NCBI Taxonomy" id="1750517"/>
    <lineage>
        <taxon>Bacteria</taxon>
        <taxon>Bacillati</taxon>
        <taxon>Actinomycetota</taxon>
        <taxon>Actinomycetes</taxon>
        <taxon>Kitasatosporales</taxon>
        <taxon>Streptomycetaceae</taxon>
        <taxon>Streptomyces</taxon>
    </lineage>
</organism>
<name>A0A3A9VZI1_9ACTN</name>
<reference evidence="17 18" key="1">
    <citation type="submission" date="2018-09" db="EMBL/GenBank/DDBJ databases">
        <title>Streptomyces sp. nov. DS1-2, an endophytic actinomycete isolated from roots of Dendrobium scabrilingue.</title>
        <authorList>
            <person name="Kuncharoen N."/>
            <person name="Kudo T."/>
            <person name="Ohkuma M."/>
            <person name="Yuki M."/>
            <person name="Tanasupawat S."/>
        </authorList>
    </citation>
    <scope>NUCLEOTIDE SEQUENCE [LARGE SCALE GENOMIC DNA]</scope>
    <source>
        <strain evidence="15 18">AZ1-7</strain>
        <strain evidence="16 17">DS1-2</strain>
    </source>
</reference>
<evidence type="ECO:0000256" key="5">
    <source>
        <dbReference type="ARBA" id="ARBA00017303"/>
    </source>
</evidence>
<evidence type="ECO:0000256" key="3">
    <source>
        <dbReference type="ARBA" id="ARBA00008061"/>
    </source>
</evidence>
<dbReference type="InterPro" id="IPR006048">
    <property type="entry name" value="A-amylase/branching_C"/>
</dbReference>
<evidence type="ECO:0000256" key="4">
    <source>
        <dbReference type="ARBA" id="ARBA00012595"/>
    </source>
</evidence>
<evidence type="ECO:0000259" key="14">
    <source>
        <dbReference type="SMART" id="SM00642"/>
    </source>
</evidence>
<dbReference type="SUPFAM" id="SSF51445">
    <property type="entry name" value="(Trans)glycosidases"/>
    <property type="match status" value="1"/>
</dbReference>
<keyword evidence="6" id="KW-0479">Metal-binding</keyword>
<dbReference type="Pfam" id="PF02806">
    <property type="entry name" value="Alpha-amylase_C"/>
    <property type="match status" value="1"/>
</dbReference>
<dbReference type="SMART" id="SM00642">
    <property type="entry name" value="Aamy"/>
    <property type="match status" value="1"/>
</dbReference>
<evidence type="ECO:0000313" key="16">
    <source>
        <dbReference type="EMBL" id="RKN18681.1"/>
    </source>
</evidence>
<dbReference type="EMBL" id="RBDX01000021">
    <property type="protein sequence ID" value="RKN06351.1"/>
    <property type="molecule type" value="Genomic_DNA"/>
</dbReference>
<dbReference type="GO" id="GO:0004556">
    <property type="term" value="F:alpha-amylase activity"/>
    <property type="evidence" value="ECO:0007669"/>
    <property type="project" value="UniProtKB-UniRule"/>
</dbReference>
<proteinExistence type="inferred from homology"/>
<dbReference type="OrthoDB" id="9805159at2"/>
<protein>
    <recommendedName>
        <fullName evidence="5 12">Alpha-amylase</fullName>
        <ecNumber evidence="4 12">3.2.1.1</ecNumber>
    </recommendedName>
</protein>
<comment type="caution">
    <text evidence="15">The sequence shown here is derived from an EMBL/GenBank/DDBJ whole genome shotgun (WGS) entry which is preliminary data.</text>
</comment>
<dbReference type="Gene3D" id="3.20.20.80">
    <property type="entry name" value="Glycosidases"/>
    <property type="match status" value="1"/>
</dbReference>
<dbReference type="Proteomes" id="UP000275024">
    <property type="component" value="Unassembled WGS sequence"/>
</dbReference>
<evidence type="ECO:0000256" key="10">
    <source>
        <dbReference type="ARBA" id="ARBA00023295"/>
    </source>
</evidence>
<evidence type="ECO:0000313" key="15">
    <source>
        <dbReference type="EMBL" id="RKN06351.1"/>
    </source>
</evidence>
<dbReference type="InterPro" id="IPR031319">
    <property type="entry name" value="A-amylase_C"/>
</dbReference>
<dbReference type="AlphaFoldDB" id="A0A3A9VZI1"/>
<feature type="domain" description="Glycosyl hydrolase family 13 catalytic" evidence="14">
    <location>
        <begin position="19"/>
        <end position="362"/>
    </location>
</feature>
<evidence type="ECO:0000256" key="1">
    <source>
        <dbReference type="ARBA" id="ARBA00000548"/>
    </source>
</evidence>